<dbReference type="InterPro" id="IPR011051">
    <property type="entry name" value="RmlC_Cupin_sf"/>
</dbReference>
<dbReference type="Pfam" id="PF07883">
    <property type="entry name" value="Cupin_2"/>
    <property type="match status" value="1"/>
</dbReference>
<sequence length="110" mass="11962">MDDNQLDDLTGDVFDLTDLLEYQSGAIVSRTLIDEESATVTLFAVAEGQTISEHTAPHDAIMQVLDGTATATIDDDEYEVNGGESLVFPANEPHALEGKESFKMLLTMVR</sequence>
<dbReference type="InterPro" id="IPR013096">
    <property type="entry name" value="Cupin_2"/>
</dbReference>
<protein>
    <submittedName>
        <fullName evidence="2">Cupin domain containing protein</fullName>
    </submittedName>
</protein>
<gene>
    <name evidence="2" type="ORF">AArcS_1212</name>
</gene>
<dbReference type="GeneID" id="70684596"/>
<feature type="domain" description="Cupin type-2" evidence="1">
    <location>
        <begin position="42"/>
        <end position="106"/>
    </location>
</feature>
<dbReference type="InterPro" id="IPR014710">
    <property type="entry name" value="RmlC-like_jellyroll"/>
</dbReference>
<organism evidence="2 3">
    <name type="scientific">Natranaeroarchaeum sulfidigenes</name>
    <dbReference type="NCBI Taxonomy" id="2784880"/>
    <lineage>
        <taxon>Archaea</taxon>
        <taxon>Methanobacteriati</taxon>
        <taxon>Methanobacteriota</taxon>
        <taxon>Stenosarchaea group</taxon>
        <taxon>Halobacteria</taxon>
        <taxon>Halobacteriales</taxon>
        <taxon>Natronoarchaeaceae</taxon>
        <taxon>Natranaeroarchaeum</taxon>
    </lineage>
</organism>
<accession>A0A897MK03</accession>
<dbReference type="AlphaFoldDB" id="A0A897MK03"/>
<evidence type="ECO:0000313" key="2">
    <source>
        <dbReference type="EMBL" id="QSG02430.1"/>
    </source>
</evidence>
<dbReference type="SUPFAM" id="SSF51182">
    <property type="entry name" value="RmlC-like cupins"/>
    <property type="match status" value="1"/>
</dbReference>
<dbReference type="RefSeq" id="WP_238479581.1">
    <property type="nucleotide sequence ID" value="NZ_CP064786.1"/>
</dbReference>
<dbReference type="EMBL" id="CP064786">
    <property type="protein sequence ID" value="QSG02430.1"/>
    <property type="molecule type" value="Genomic_DNA"/>
</dbReference>
<dbReference type="Gene3D" id="2.60.120.10">
    <property type="entry name" value="Jelly Rolls"/>
    <property type="match status" value="1"/>
</dbReference>
<dbReference type="CDD" id="cd02230">
    <property type="entry name" value="cupin_HP0902-like"/>
    <property type="match status" value="1"/>
</dbReference>
<evidence type="ECO:0000259" key="1">
    <source>
        <dbReference type="Pfam" id="PF07883"/>
    </source>
</evidence>
<dbReference type="PANTHER" id="PTHR37694:SF1">
    <property type="entry name" value="SLR8022 PROTEIN"/>
    <property type="match status" value="1"/>
</dbReference>
<dbReference type="PANTHER" id="PTHR37694">
    <property type="entry name" value="SLR8022 PROTEIN"/>
    <property type="match status" value="1"/>
</dbReference>
<dbReference type="Proteomes" id="UP000663586">
    <property type="component" value="Chromosome"/>
</dbReference>
<name>A0A897MK03_9EURY</name>
<evidence type="ECO:0000313" key="3">
    <source>
        <dbReference type="Proteomes" id="UP000663586"/>
    </source>
</evidence>
<reference evidence="2" key="1">
    <citation type="submission" date="2020-11" db="EMBL/GenBank/DDBJ databases">
        <title>Carbohydrate-dependent, anaerobic sulfur respiration: A novel catabolism in halophilic archaea.</title>
        <authorList>
            <person name="Sorokin D.Y."/>
            <person name="Messina E."/>
            <person name="Smedile F."/>
            <person name="La Cono V."/>
            <person name="Hallsworth J.E."/>
            <person name="Yakimov M.M."/>
        </authorList>
    </citation>
    <scope>NUCLEOTIDE SEQUENCE</scope>
    <source>
        <strain evidence="2">AArc-S</strain>
    </source>
</reference>
<dbReference type="KEGG" id="hara:AArcS_1212"/>
<keyword evidence="3" id="KW-1185">Reference proteome</keyword>
<proteinExistence type="predicted"/>